<organism evidence="7 8">
    <name type="scientific">Tritrichomonas musculus</name>
    <dbReference type="NCBI Taxonomy" id="1915356"/>
    <lineage>
        <taxon>Eukaryota</taxon>
        <taxon>Metamonada</taxon>
        <taxon>Parabasalia</taxon>
        <taxon>Tritrichomonadida</taxon>
        <taxon>Tritrichomonadidae</taxon>
        <taxon>Tritrichomonas</taxon>
    </lineage>
</organism>
<accession>A0ABR2H2T3</accession>
<dbReference type="PANTHER" id="PTHR42978">
    <property type="entry name" value="QUORUM-QUENCHING LACTONASE YTNP-RELATED-RELATED"/>
    <property type="match status" value="1"/>
</dbReference>
<dbReference type="SMART" id="SM00849">
    <property type="entry name" value="Lactamase_B"/>
    <property type="match status" value="1"/>
</dbReference>
<evidence type="ECO:0000259" key="6">
    <source>
        <dbReference type="SMART" id="SM00849"/>
    </source>
</evidence>
<evidence type="ECO:0000256" key="3">
    <source>
        <dbReference type="ARBA" id="ARBA00022723"/>
    </source>
</evidence>
<keyword evidence="5" id="KW-0862">Zinc</keyword>
<dbReference type="Pfam" id="PF00753">
    <property type="entry name" value="Lactamase_B"/>
    <property type="match status" value="1"/>
</dbReference>
<dbReference type="InterPro" id="IPR051013">
    <property type="entry name" value="MBL_superfamily_lactonases"/>
</dbReference>
<keyword evidence="3" id="KW-0479">Metal-binding</keyword>
<gene>
    <name evidence="7" type="ORF">M9Y10_030731</name>
</gene>
<evidence type="ECO:0000256" key="5">
    <source>
        <dbReference type="ARBA" id="ARBA00022833"/>
    </source>
</evidence>
<comment type="similarity">
    <text evidence="2">Belongs to the metallo-beta-lactamase superfamily.</text>
</comment>
<keyword evidence="4" id="KW-0378">Hydrolase</keyword>
<dbReference type="Gene3D" id="3.60.15.10">
    <property type="entry name" value="Ribonuclease Z/Hydroxyacylglutathione hydrolase-like"/>
    <property type="match status" value="1"/>
</dbReference>
<dbReference type="InterPro" id="IPR001279">
    <property type="entry name" value="Metallo-B-lactamas"/>
</dbReference>
<evidence type="ECO:0000313" key="8">
    <source>
        <dbReference type="Proteomes" id="UP001470230"/>
    </source>
</evidence>
<evidence type="ECO:0000313" key="7">
    <source>
        <dbReference type="EMBL" id="KAK8840523.1"/>
    </source>
</evidence>
<protein>
    <recommendedName>
        <fullName evidence="6">Metallo-beta-lactamase domain-containing protein</fullName>
    </recommendedName>
</protein>
<comment type="cofactor">
    <cofactor evidence="1">
        <name>Zn(2+)</name>
        <dbReference type="ChEBI" id="CHEBI:29105"/>
    </cofactor>
</comment>
<dbReference type="Proteomes" id="UP001470230">
    <property type="component" value="Unassembled WGS sequence"/>
</dbReference>
<reference evidence="7 8" key="1">
    <citation type="submission" date="2024-04" db="EMBL/GenBank/DDBJ databases">
        <title>Tritrichomonas musculus Genome.</title>
        <authorList>
            <person name="Alves-Ferreira E."/>
            <person name="Grigg M."/>
            <person name="Lorenzi H."/>
            <person name="Galac M."/>
        </authorList>
    </citation>
    <scope>NUCLEOTIDE SEQUENCE [LARGE SCALE GENOMIC DNA]</scope>
    <source>
        <strain evidence="7 8">EAF2021</strain>
    </source>
</reference>
<sequence length="266" mass="30955">MKLYPLLTGWMNLKRKYLIHDEKAMNNPDLMETIPIPAYLIEHPDYGYILFDTGCNPKAMTEWEHFRTTDTPVINKENKFIIERLQDIGVNPDDVHTFVMSHLHLDHAGGLYLFNKIEKVYVNQNEIDTDILDYKNKLPLNFHEASDIAHWEKTTIPWFKVPSETKEIKIADGVTIINFGSGHAWGMLGLLINLPNSGNFLLVSDCCYLKENMGPPITLPEIVYDREGYTNTMNYIVQLKEKYNAKVIFGHDINQFKESQRNLYWD</sequence>
<evidence type="ECO:0000256" key="2">
    <source>
        <dbReference type="ARBA" id="ARBA00007749"/>
    </source>
</evidence>
<evidence type="ECO:0000256" key="4">
    <source>
        <dbReference type="ARBA" id="ARBA00022801"/>
    </source>
</evidence>
<comment type="caution">
    <text evidence="7">The sequence shown here is derived from an EMBL/GenBank/DDBJ whole genome shotgun (WGS) entry which is preliminary data.</text>
</comment>
<proteinExistence type="inferred from homology"/>
<evidence type="ECO:0000256" key="1">
    <source>
        <dbReference type="ARBA" id="ARBA00001947"/>
    </source>
</evidence>
<dbReference type="SUPFAM" id="SSF56281">
    <property type="entry name" value="Metallo-hydrolase/oxidoreductase"/>
    <property type="match status" value="1"/>
</dbReference>
<dbReference type="EMBL" id="JAPFFF010000045">
    <property type="protein sequence ID" value="KAK8840523.1"/>
    <property type="molecule type" value="Genomic_DNA"/>
</dbReference>
<dbReference type="InterPro" id="IPR036866">
    <property type="entry name" value="RibonucZ/Hydroxyglut_hydro"/>
</dbReference>
<dbReference type="PANTHER" id="PTHR42978:SF2">
    <property type="entry name" value="102 KBASES UNSTABLE REGION: FROM 1 TO 119443"/>
    <property type="match status" value="1"/>
</dbReference>
<dbReference type="CDD" id="cd07729">
    <property type="entry name" value="AHL_lactonase_MBL-fold"/>
    <property type="match status" value="1"/>
</dbReference>
<keyword evidence="8" id="KW-1185">Reference proteome</keyword>
<name>A0ABR2H2T3_9EUKA</name>
<feature type="domain" description="Metallo-beta-lactamase" evidence="6">
    <location>
        <begin position="35"/>
        <end position="251"/>
    </location>
</feature>